<evidence type="ECO:0000256" key="1">
    <source>
        <dbReference type="ARBA" id="ARBA00022598"/>
    </source>
</evidence>
<keyword evidence="1 2" id="KW-0436">Ligase</keyword>
<name>N4WDI7_9BACI</name>
<sequence>MQMESIAIDLLHTFITSYRNKHQELFRFFDYQPYEENVFHERMQDMKEYTYPRENLSKVLNDLNKRWKASDETFSNIERLKADESMVVIGGQQAGLLTGPLYTIHKIVSIIQLAQKQEKELNKPVLPVFWIAGEDHDFDEINHIYLPSENELVKHPFNDGATDRSSVSHRKVDRDQLKQWVKEVTKQLDETTYTKDLFYTMNRCVDESETLVDFFATFVHHLFAESGLILVDSADPQVRGLEAEFFTKMIQTHGTWHPGVYQSLQSLRQLGYPISVDVDEDDGHLFYHLDNERILLKREGALWIGKNNECRLTEEELLHIASDHPERLSNNVVTRPIMQDLLFPTLAFLGGPSEVGYWSILKPTFQAFERKMPPVLPRVSITLVEEKVNKRLATYDIPVDSSIQYGTIDQKQNWLRSQLSPPIHTLETQLKQTITKAHEPLQDVANSMSDDVKHYAKKNLEFILEDVETLTQRLRKEVENENTHHIQVFDYVNLHLHPENGLQERIWNVLYFMNQYGTDWIHQLYQYDFDYQQPHYIAYLP</sequence>
<dbReference type="InterPro" id="IPR011199">
    <property type="entry name" value="Bacillithiol_biosynth_BshC"/>
</dbReference>
<keyword evidence="6" id="KW-1185">Reference proteome</keyword>
<dbReference type="InterPro" id="IPR055398">
    <property type="entry name" value="Rossmann-like_BshC"/>
</dbReference>
<evidence type="ECO:0000313" key="5">
    <source>
        <dbReference type="EMBL" id="ENH98338.1"/>
    </source>
</evidence>
<dbReference type="OrthoDB" id="9765151at2"/>
<accession>N4WDI7</accession>
<comment type="similarity">
    <text evidence="2">Belongs to the BshC family.</text>
</comment>
<dbReference type="PIRSF" id="PIRSF012535">
    <property type="entry name" value="UCP012535"/>
    <property type="match status" value="1"/>
</dbReference>
<protein>
    <recommendedName>
        <fullName evidence="2">Putative cysteine ligase BshC</fullName>
        <ecNumber evidence="2">6.-.-.-</ecNumber>
    </recommendedName>
</protein>
<dbReference type="PATRIC" id="fig|1308866.3.peg.268"/>
<dbReference type="Pfam" id="PF24850">
    <property type="entry name" value="CC_BshC"/>
    <property type="match status" value="1"/>
</dbReference>
<dbReference type="EMBL" id="APML01000004">
    <property type="protein sequence ID" value="ENH98338.1"/>
    <property type="molecule type" value="Genomic_DNA"/>
</dbReference>
<evidence type="ECO:0000259" key="4">
    <source>
        <dbReference type="Pfam" id="PF24850"/>
    </source>
</evidence>
<dbReference type="Pfam" id="PF10079">
    <property type="entry name" value="Rossmann-like_BshC"/>
    <property type="match status" value="1"/>
</dbReference>
<gene>
    <name evidence="2" type="primary">bshC</name>
    <name evidence="5" type="ORF">J416_01324</name>
</gene>
<dbReference type="STRING" id="1308866.J416_01324"/>
<feature type="domain" description="Bacillithiol biosynthesis BshC N-terminal Rossmann-like" evidence="3">
    <location>
        <begin position="1"/>
        <end position="378"/>
    </location>
</feature>
<organism evidence="5 6">
    <name type="scientific">Gracilibacillus halophilus YIM-C55.5</name>
    <dbReference type="NCBI Taxonomy" id="1308866"/>
    <lineage>
        <taxon>Bacteria</taxon>
        <taxon>Bacillati</taxon>
        <taxon>Bacillota</taxon>
        <taxon>Bacilli</taxon>
        <taxon>Bacillales</taxon>
        <taxon>Bacillaceae</taxon>
        <taxon>Gracilibacillus</taxon>
    </lineage>
</organism>
<dbReference type="GO" id="GO:0016874">
    <property type="term" value="F:ligase activity"/>
    <property type="evidence" value="ECO:0007669"/>
    <property type="project" value="UniProtKB-UniRule"/>
</dbReference>
<evidence type="ECO:0000256" key="2">
    <source>
        <dbReference type="HAMAP-Rule" id="MF_01867"/>
    </source>
</evidence>
<evidence type="ECO:0000313" key="6">
    <source>
        <dbReference type="Proteomes" id="UP000012283"/>
    </source>
</evidence>
<dbReference type="Proteomes" id="UP000012283">
    <property type="component" value="Unassembled WGS sequence"/>
</dbReference>
<comment type="function">
    <text evidence="2">Involved in bacillithiol (BSH) biosynthesis. May catalyze the last step of the pathway, the addition of cysteine to glucosamine malate (GlcN-Mal) to generate BSH.</text>
</comment>
<dbReference type="AlphaFoldDB" id="N4WDI7"/>
<proteinExistence type="inferred from homology"/>
<feature type="domain" description="Bacillithiol biosynthesis BshC C-terminal coiled-coil" evidence="4">
    <location>
        <begin position="381"/>
        <end position="540"/>
    </location>
</feature>
<reference evidence="5 6" key="1">
    <citation type="submission" date="2013-03" db="EMBL/GenBank/DDBJ databases">
        <title>Draft genome sequence of Gracibacillus halophilus YIM-C55.5, a moderately halophilic and thermophilic organism from the Xiaochaidamu salt lake.</title>
        <authorList>
            <person name="Sugumar T."/>
            <person name="Polireddy D.R."/>
            <person name="Antony A."/>
            <person name="Madhava Y.R."/>
            <person name="Sivakumar N."/>
        </authorList>
    </citation>
    <scope>NUCLEOTIDE SEQUENCE [LARGE SCALE GENOMIC DNA]</scope>
    <source>
        <strain evidence="5 6">YIM-C55.5</strain>
    </source>
</reference>
<comment type="caution">
    <text evidence="5">The sequence shown here is derived from an EMBL/GenBank/DDBJ whole genome shotgun (WGS) entry which is preliminary data.</text>
</comment>
<dbReference type="EC" id="6.-.-.-" evidence="2"/>
<evidence type="ECO:0000259" key="3">
    <source>
        <dbReference type="Pfam" id="PF10079"/>
    </source>
</evidence>
<dbReference type="RefSeq" id="WP_003463201.1">
    <property type="nucleotide sequence ID" value="NZ_APML01000004.1"/>
</dbReference>
<dbReference type="InterPro" id="IPR055399">
    <property type="entry name" value="CC_BshC"/>
</dbReference>
<dbReference type="eggNOG" id="COG4365">
    <property type="taxonomic scope" value="Bacteria"/>
</dbReference>
<dbReference type="HAMAP" id="MF_01867">
    <property type="entry name" value="BshC"/>
    <property type="match status" value="1"/>
</dbReference>
<dbReference type="NCBIfam" id="TIGR03998">
    <property type="entry name" value="thiol_BshC"/>
    <property type="match status" value="1"/>
</dbReference>